<evidence type="ECO:0000313" key="2">
    <source>
        <dbReference type="Proteomes" id="UP000663843"/>
    </source>
</evidence>
<protein>
    <submittedName>
        <fullName evidence="1">Uncharacterized protein</fullName>
    </submittedName>
</protein>
<organism evidence="1 2">
    <name type="scientific">Rhizoctonia solani</name>
    <dbReference type="NCBI Taxonomy" id="456999"/>
    <lineage>
        <taxon>Eukaryota</taxon>
        <taxon>Fungi</taxon>
        <taxon>Dikarya</taxon>
        <taxon>Basidiomycota</taxon>
        <taxon>Agaricomycotina</taxon>
        <taxon>Agaricomycetes</taxon>
        <taxon>Cantharellales</taxon>
        <taxon>Ceratobasidiaceae</taxon>
        <taxon>Rhizoctonia</taxon>
    </lineage>
</organism>
<comment type="caution">
    <text evidence="1">The sequence shown here is derived from an EMBL/GenBank/DDBJ whole genome shotgun (WGS) entry which is preliminary data.</text>
</comment>
<gene>
    <name evidence="1" type="ORF">RDB_LOCUS172966</name>
</gene>
<sequence length="139" mass="14980">MSNMPVSDLSTVPANNTLEDFANGIITSFSLDVGLLVIRALVNTVTLMISGEIGIHAPFCGYRILTPVHGNLNDGVRAQFSSPMARGSVIFYLNETELWVELDLLGPLFPKVNGELKVINLGTIYPALPAPGARQELEV</sequence>
<dbReference type="AlphaFoldDB" id="A0A8H3DG55"/>
<name>A0A8H3DG55_9AGAM</name>
<accession>A0A8H3DG55</accession>
<dbReference type="Proteomes" id="UP000663843">
    <property type="component" value="Unassembled WGS sequence"/>
</dbReference>
<reference evidence="1" key="1">
    <citation type="submission" date="2021-01" db="EMBL/GenBank/DDBJ databases">
        <authorList>
            <person name="Kaushik A."/>
        </authorList>
    </citation>
    <scope>NUCLEOTIDE SEQUENCE</scope>
    <source>
        <strain evidence="1">AG2-2IIIB</strain>
    </source>
</reference>
<proteinExistence type="predicted"/>
<dbReference type="EMBL" id="CAJMWT010007580">
    <property type="protein sequence ID" value="CAE6526821.1"/>
    <property type="molecule type" value="Genomic_DNA"/>
</dbReference>
<evidence type="ECO:0000313" key="1">
    <source>
        <dbReference type="EMBL" id="CAE6526821.1"/>
    </source>
</evidence>